<reference evidence="2" key="1">
    <citation type="submission" date="2015-09" db="EMBL/GenBank/DDBJ databases">
        <title>Scylla olivacea transcriptome.</title>
        <authorList>
            <person name="Ikhwanuddin M."/>
        </authorList>
    </citation>
    <scope>NUCLEOTIDE SEQUENCE</scope>
</reference>
<dbReference type="InterPro" id="IPR002130">
    <property type="entry name" value="Cyclophilin-type_PPIase_dom"/>
</dbReference>
<dbReference type="Pfam" id="PF00160">
    <property type="entry name" value="Pro_isomerase"/>
    <property type="match status" value="1"/>
</dbReference>
<evidence type="ECO:0000313" key="2">
    <source>
        <dbReference type="EMBL" id="JAI67377.1"/>
    </source>
</evidence>
<feature type="domain" description="PPIase cyclophilin-type" evidence="1">
    <location>
        <begin position="27"/>
        <end position="177"/>
    </location>
</feature>
<dbReference type="EMBL" id="GDRN01035956">
    <property type="protein sequence ID" value="JAI67377.1"/>
    <property type="molecule type" value="Transcribed_RNA"/>
</dbReference>
<dbReference type="GO" id="GO:0003755">
    <property type="term" value="F:peptidyl-prolyl cis-trans isomerase activity"/>
    <property type="evidence" value="ECO:0007669"/>
    <property type="project" value="InterPro"/>
</dbReference>
<name>A0A0P4WJX0_SCYOL</name>
<dbReference type="SUPFAM" id="SSF50891">
    <property type="entry name" value="Cyclophilin-like"/>
    <property type="match status" value="1"/>
</dbReference>
<dbReference type="Gene3D" id="2.40.100.10">
    <property type="entry name" value="Cyclophilin-like"/>
    <property type="match status" value="1"/>
</dbReference>
<organism evidence="2">
    <name type="scientific">Scylla olivacea</name>
    <name type="common">Orange mud crab</name>
    <name type="synonym">Cancer olivacea</name>
    <dbReference type="NCBI Taxonomy" id="85551"/>
    <lineage>
        <taxon>Eukaryota</taxon>
        <taxon>Metazoa</taxon>
        <taxon>Ecdysozoa</taxon>
        <taxon>Arthropoda</taxon>
        <taxon>Crustacea</taxon>
        <taxon>Multicrustacea</taxon>
        <taxon>Malacostraca</taxon>
        <taxon>Eumalacostraca</taxon>
        <taxon>Eucarida</taxon>
        <taxon>Decapoda</taxon>
        <taxon>Pleocyemata</taxon>
        <taxon>Brachyura</taxon>
        <taxon>Eubrachyura</taxon>
        <taxon>Portunoidea</taxon>
        <taxon>Portunidae</taxon>
        <taxon>Portuninae</taxon>
        <taxon>Scylla</taxon>
    </lineage>
</organism>
<protein>
    <recommendedName>
        <fullName evidence="1">PPIase cyclophilin-type domain-containing protein</fullName>
    </recommendedName>
</protein>
<sequence>MLVMDDLHQLSTQMKELVPACPPCLVFMDLAWPGSARRRVLIHLTHDTPRGQQFLLLCTGQQGPSYANTRLFKLVKEGRPGERVWGGDYEYNNGMGGAALLPDLDKGEYGKSTKAGGLWWWWGRGPARGAQFTITINDCPKGVERPVFGEVVEGLDSVEAAARHRPITEVTVVECGVVLWN</sequence>
<dbReference type="InterPro" id="IPR029000">
    <property type="entry name" value="Cyclophilin-like_dom_sf"/>
</dbReference>
<proteinExistence type="predicted"/>
<evidence type="ECO:0000259" key="1">
    <source>
        <dbReference type="PROSITE" id="PS50072"/>
    </source>
</evidence>
<dbReference type="PROSITE" id="PS50072">
    <property type="entry name" value="CSA_PPIASE_2"/>
    <property type="match status" value="1"/>
</dbReference>
<accession>A0A0P4WJX0</accession>
<dbReference type="AlphaFoldDB" id="A0A0P4WJX0"/>